<dbReference type="Proteomes" id="UP001064048">
    <property type="component" value="Chromosome 17"/>
</dbReference>
<name>A0ACC0KK75_CHOFU</name>
<evidence type="ECO:0000313" key="2">
    <source>
        <dbReference type="Proteomes" id="UP001064048"/>
    </source>
</evidence>
<comment type="caution">
    <text evidence="1">The sequence shown here is derived from an EMBL/GenBank/DDBJ whole genome shotgun (WGS) entry which is preliminary data.</text>
</comment>
<reference evidence="1 2" key="1">
    <citation type="journal article" date="2022" name="Genome Biol. Evol.">
        <title>The Spruce Budworm Genome: Reconstructing the Evolutionary History of Antifreeze Proteins.</title>
        <authorList>
            <person name="Beliveau C."/>
            <person name="Gagne P."/>
            <person name="Picq S."/>
            <person name="Vernygora O."/>
            <person name="Keeling C.I."/>
            <person name="Pinkney K."/>
            <person name="Doucet D."/>
            <person name="Wen F."/>
            <person name="Johnston J.S."/>
            <person name="Maaroufi H."/>
            <person name="Boyle B."/>
            <person name="Laroche J."/>
            <person name="Dewar K."/>
            <person name="Juretic N."/>
            <person name="Blackburn G."/>
            <person name="Nisole A."/>
            <person name="Brunet B."/>
            <person name="Brandao M."/>
            <person name="Lumley L."/>
            <person name="Duan J."/>
            <person name="Quan G."/>
            <person name="Lucarotti C.J."/>
            <person name="Roe A.D."/>
            <person name="Sperling F.A.H."/>
            <person name="Levesque R.C."/>
            <person name="Cusson M."/>
        </authorList>
    </citation>
    <scope>NUCLEOTIDE SEQUENCE [LARGE SCALE GENOMIC DNA]</scope>
    <source>
        <strain evidence="1">Glfc:IPQL:Cfum</strain>
    </source>
</reference>
<sequence length="422" mass="48571">MSDFVNATEAASLAVRFDQTGQIDKAVECYRTAARLLDRVRDQVPPQKQIELREKVREYLERATLLQEQKAPSKAQLQRDHSVHLKVSGKHHTYTDEEKEVLRMTSNINNNCFLPFMDIDLSEKFQYAIPFEDRASELKLSSKQASEFDRWVIIDDRLPYSRYGRLLCSYSSNKNEFWVSLLEKAYMKVMGGYDFPGSNSNIDLHALTGWIPERSAIRTEPDFNAEALYETIRTRYAPTLLKVLYTNKVCADVTKGNYSELDTHHWTRELKAELNYDPDSAAQYDNGVFWIDYASILKFFDVFYLNWNPDMFQYTYCIHQKWDAGNGPVKDAYNIGENPQFSLHISGEWSGRTAGGCENHRATYPLNPKYIITVPDSRTPCRLVAQLKGPKQYQMGLDARVESLSDPSVTAPFVKESSGAYR</sequence>
<keyword evidence="2" id="KW-1185">Reference proteome</keyword>
<protein>
    <submittedName>
        <fullName evidence="1">Uncharacterized protein</fullName>
    </submittedName>
</protein>
<gene>
    <name evidence="1" type="ORF">MSG28_010064</name>
</gene>
<dbReference type="EMBL" id="CM046117">
    <property type="protein sequence ID" value="KAI8436532.1"/>
    <property type="molecule type" value="Genomic_DNA"/>
</dbReference>
<organism evidence="1 2">
    <name type="scientific">Choristoneura fumiferana</name>
    <name type="common">Spruce budworm moth</name>
    <name type="synonym">Archips fumiferana</name>
    <dbReference type="NCBI Taxonomy" id="7141"/>
    <lineage>
        <taxon>Eukaryota</taxon>
        <taxon>Metazoa</taxon>
        <taxon>Ecdysozoa</taxon>
        <taxon>Arthropoda</taxon>
        <taxon>Hexapoda</taxon>
        <taxon>Insecta</taxon>
        <taxon>Pterygota</taxon>
        <taxon>Neoptera</taxon>
        <taxon>Endopterygota</taxon>
        <taxon>Lepidoptera</taxon>
        <taxon>Glossata</taxon>
        <taxon>Ditrysia</taxon>
        <taxon>Tortricoidea</taxon>
        <taxon>Tortricidae</taxon>
        <taxon>Tortricinae</taxon>
        <taxon>Choristoneura</taxon>
    </lineage>
</organism>
<proteinExistence type="predicted"/>
<accession>A0ACC0KK75</accession>
<evidence type="ECO:0000313" key="1">
    <source>
        <dbReference type="EMBL" id="KAI8436532.1"/>
    </source>
</evidence>